<keyword evidence="1" id="KW-0732">Signal</keyword>
<evidence type="ECO:0000256" key="1">
    <source>
        <dbReference type="SAM" id="SignalP"/>
    </source>
</evidence>
<accession>A0ABW0N944</accession>
<organism evidence="2 3">
    <name type="scientific">Caenimonas terrae</name>
    <dbReference type="NCBI Taxonomy" id="696074"/>
    <lineage>
        <taxon>Bacteria</taxon>
        <taxon>Pseudomonadati</taxon>
        <taxon>Pseudomonadota</taxon>
        <taxon>Betaproteobacteria</taxon>
        <taxon>Burkholderiales</taxon>
        <taxon>Comamonadaceae</taxon>
        <taxon>Caenimonas</taxon>
    </lineage>
</organism>
<protein>
    <submittedName>
        <fullName evidence="2">Uncharacterized protein</fullName>
    </submittedName>
</protein>
<feature type="signal peptide" evidence="1">
    <location>
        <begin position="1"/>
        <end position="18"/>
    </location>
</feature>
<dbReference type="EMBL" id="JBHSMF010000005">
    <property type="protein sequence ID" value="MFC5497191.1"/>
    <property type="molecule type" value="Genomic_DNA"/>
</dbReference>
<dbReference type="RefSeq" id="WP_376849212.1">
    <property type="nucleotide sequence ID" value="NZ_JBHSMF010000005.1"/>
</dbReference>
<keyword evidence="3" id="KW-1185">Reference proteome</keyword>
<proteinExistence type="predicted"/>
<evidence type="ECO:0000313" key="3">
    <source>
        <dbReference type="Proteomes" id="UP001596037"/>
    </source>
</evidence>
<name>A0ABW0N944_9BURK</name>
<evidence type="ECO:0000313" key="2">
    <source>
        <dbReference type="EMBL" id="MFC5497191.1"/>
    </source>
</evidence>
<comment type="caution">
    <text evidence="2">The sequence shown here is derived from an EMBL/GenBank/DDBJ whole genome shotgun (WGS) entry which is preliminary data.</text>
</comment>
<gene>
    <name evidence="2" type="ORF">ACFPOE_06570</name>
</gene>
<feature type="chain" id="PRO_5045181330" evidence="1">
    <location>
        <begin position="19"/>
        <end position="139"/>
    </location>
</feature>
<reference evidence="3" key="1">
    <citation type="journal article" date="2019" name="Int. J. Syst. Evol. Microbiol.">
        <title>The Global Catalogue of Microorganisms (GCM) 10K type strain sequencing project: providing services to taxonomists for standard genome sequencing and annotation.</title>
        <authorList>
            <consortium name="The Broad Institute Genomics Platform"/>
            <consortium name="The Broad Institute Genome Sequencing Center for Infectious Disease"/>
            <person name="Wu L."/>
            <person name="Ma J."/>
        </authorList>
    </citation>
    <scope>NUCLEOTIDE SEQUENCE [LARGE SCALE GENOMIC DNA]</scope>
    <source>
        <strain evidence="3">CCUG 57401</strain>
    </source>
</reference>
<dbReference type="Proteomes" id="UP001596037">
    <property type="component" value="Unassembled WGS sequence"/>
</dbReference>
<sequence length="139" mass="14749">MKTALVLAVCLAAAQARAGTAGELQTPCPSPGEITQRHLLGLWRASFDGLQQGATLLLERHPELAESVRGAIDRDGRQALVAGDVDDGEFTLEESVDGVHIDAIWSGTVIDGSCGLEIRGDWQRAAGPAPRPFVLRKLP</sequence>